<accession>A0A1V0TUG2</accession>
<keyword evidence="1" id="KW-1133">Transmembrane helix</keyword>
<gene>
    <name evidence="2" type="ORF">B1H19_22520</name>
</gene>
<keyword evidence="1" id="KW-0472">Membrane</keyword>
<reference evidence="2 3" key="1">
    <citation type="submission" date="2017-04" db="EMBL/GenBank/DDBJ databases">
        <title>Complete Genome Sequence of Streptomyces gilvosporeus F607, a Capable Producer of Natamycin.</title>
        <authorList>
            <person name="Zong G."/>
            <person name="Zhong C."/>
            <person name="Fu J."/>
            <person name="Qin R."/>
            <person name="Cao G."/>
        </authorList>
    </citation>
    <scope>NUCLEOTIDE SEQUENCE [LARGE SCALE GENOMIC DNA]</scope>
    <source>
        <strain evidence="2 3">F607</strain>
    </source>
</reference>
<feature type="transmembrane region" description="Helical" evidence="1">
    <location>
        <begin position="173"/>
        <end position="195"/>
    </location>
</feature>
<evidence type="ECO:0000313" key="3">
    <source>
        <dbReference type="Proteomes" id="UP000192726"/>
    </source>
</evidence>
<proteinExistence type="predicted"/>
<feature type="transmembrane region" description="Helical" evidence="1">
    <location>
        <begin position="140"/>
        <end position="161"/>
    </location>
</feature>
<feature type="transmembrane region" description="Helical" evidence="1">
    <location>
        <begin position="207"/>
        <end position="231"/>
    </location>
</feature>
<feature type="transmembrane region" description="Helical" evidence="1">
    <location>
        <begin position="252"/>
        <end position="271"/>
    </location>
</feature>
<protein>
    <submittedName>
        <fullName evidence="2">Uncharacterized protein</fullName>
    </submittedName>
</protein>
<name>A0A1V0TUG2_9ACTN</name>
<dbReference type="KEGG" id="sgv:B1H19_22520"/>
<feature type="transmembrane region" description="Helical" evidence="1">
    <location>
        <begin position="106"/>
        <end position="125"/>
    </location>
</feature>
<keyword evidence="3" id="KW-1185">Reference proteome</keyword>
<evidence type="ECO:0000256" key="1">
    <source>
        <dbReference type="SAM" id="Phobius"/>
    </source>
</evidence>
<organism evidence="2 3">
    <name type="scientific">Streptomyces gilvosporeus</name>
    <dbReference type="NCBI Taxonomy" id="553510"/>
    <lineage>
        <taxon>Bacteria</taxon>
        <taxon>Bacillati</taxon>
        <taxon>Actinomycetota</taxon>
        <taxon>Actinomycetes</taxon>
        <taxon>Kitasatosporales</taxon>
        <taxon>Streptomycetaceae</taxon>
        <taxon>Streptomyces</taxon>
    </lineage>
</organism>
<dbReference type="EMBL" id="CP020569">
    <property type="protein sequence ID" value="ARF56576.1"/>
    <property type="molecule type" value="Genomic_DNA"/>
</dbReference>
<feature type="transmembrane region" description="Helical" evidence="1">
    <location>
        <begin position="277"/>
        <end position="301"/>
    </location>
</feature>
<dbReference type="AlphaFoldDB" id="A0A1V0TUG2"/>
<evidence type="ECO:0000313" key="2">
    <source>
        <dbReference type="EMBL" id="ARF56576.1"/>
    </source>
</evidence>
<sequence>MPSWPFWSEIRGTSMTAADADTAAYDRPPYRTSAPPQPGGAAAWVLDVFLPWRLARRLYGPFRVFRFTAADVVGLAGVDALTGRYGQSIASAVAERAIDPVVERLLLPRALLGLGLLMVVIRLATGTDVNDLIDEAFGDSLLMLGTGPVSLLLACVPLVALARPGTRRTVARLVVRPLLTALITAAFCGLFVYWASHGGANYSPRSVGTLLVWLILGPWIATFFFSVLYLIHRNAFSVGGHPLVRPLACVPLAWLTAVGHALLIDLVYAYPGAHPPPAYFLALFAGPLGVTVTAVIEVVLLRRRQGVGFRGPLPGWIPPRPRITPIPGDLVARLHADVARGHAYAWPRLTDRNGVVWAVTPATWSRQPVMWPYVPALTEEIRPMLRSDLEAVAGPLT</sequence>
<dbReference type="Proteomes" id="UP000192726">
    <property type="component" value="Chromosome"/>
</dbReference>
<keyword evidence="1" id="KW-0812">Transmembrane</keyword>